<evidence type="ECO:0000256" key="1">
    <source>
        <dbReference type="SAM" id="MobiDB-lite"/>
    </source>
</evidence>
<gene>
    <name evidence="2" type="ORF">JE024_13215</name>
</gene>
<dbReference type="Gene3D" id="3.40.80.10">
    <property type="entry name" value="Peptidoglycan recognition protein-like"/>
    <property type="match status" value="1"/>
</dbReference>
<feature type="region of interest" description="Disordered" evidence="1">
    <location>
        <begin position="160"/>
        <end position="192"/>
    </location>
</feature>
<evidence type="ECO:0000313" key="2">
    <source>
        <dbReference type="EMBL" id="MBM9619675.1"/>
    </source>
</evidence>
<protein>
    <submittedName>
        <fullName evidence="2">Uncharacterized protein</fullName>
    </submittedName>
</protein>
<sequence>MAIYEPESPPFEMVERSDWGAVAPDPHPPSSWMPVNGGVVIHCLGQDRVAPAAHSGCFTLVRGLQKADMSVAGVEKLPAEPDISHSYLVCVHGVVFEGRGVLVRPFANEPIPGGNMRYYAVCALIGVQDSPTDALIDAMNSLNTYLAGLEGHFAAGAELVPPGSASGSPGDGLRQAVESGSIVLPQRSGEEN</sequence>
<accession>A0ABS2UQD9</accession>
<dbReference type="RefSeq" id="WP_205373783.1">
    <property type="nucleotide sequence ID" value="NZ_JAFEJA010000001.1"/>
</dbReference>
<dbReference type="SUPFAM" id="SSF55846">
    <property type="entry name" value="N-acetylmuramoyl-L-alanine amidase-like"/>
    <property type="match status" value="1"/>
</dbReference>
<keyword evidence="3" id="KW-1185">Reference proteome</keyword>
<name>A0ABS2UQD9_9ACTN</name>
<reference evidence="2 3" key="1">
    <citation type="journal article" date="2016" name="Arch. Microbiol.">
        <title>Streptomyces zhihengii sp. nov., isolated from rhizospheric soil of Psammosilene tunicoides.</title>
        <authorList>
            <person name="Huang M.J."/>
            <person name="Fei J.J."/>
            <person name="Salam N."/>
            <person name="Kim C.J."/>
            <person name="Hozzein W.N."/>
            <person name="Xiao M."/>
            <person name="Huang H.Q."/>
            <person name="Li W.J."/>
        </authorList>
    </citation>
    <scope>NUCLEOTIDE SEQUENCE [LARGE SCALE GENOMIC DNA]</scope>
    <source>
        <strain evidence="2 3">YIM T102</strain>
    </source>
</reference>
<dbReference type="EMBL" id="JAFEJA010000001">
    <property type="protein sequence ID" value="MBM9619675.1"/>
    <property type="molecule type" value="Genomic_DNA"/>
</dbReference>
<evidence type="ECO:0000313" key="3">
    <source>
        <dbReference type="Proteomes" id="UP000664109"/>
    </source>
</evidence>
<dbReference type="InterPro" id="IPR036505">
    <property type="entry name" value="Amidase/PGRP_sf"/>
</dbReference>
<proteinExistence type="predicted"/>
<dbReference type="Proteomes" id="UP000664109">
    <property type="component" value="Unassembled WGS sequence"/>
</dbReference>
<organism evidence="2 3">
    <name type="scientific">Streptomyces zhihengii</name>
    <dbReference type="NCBI Taxonomy" id="1818004"/>
    <lineage>
        <taxon>Bacteria</taxon>
        <taxon>Bacillati</taxon>
        <taxon>Actinomycetota</taxon>
        <taxon>Actinomycetes</taxon>
        <taxon>Kitasatosporales</taxon>
        <taxon>Streptomycetaceae</taxon>
        <taxon>Streptomyces</taxon>
    </lineage>
</organism>
<comment type="caution">
    <text evidence="2">The sequence shown here is derived from an EMBL/GenBank/DDBJ whole genome shotgun (WGS) entry which is preliminary data.</text>
</comment>